<dbReference type="KEGG" id="mhz:Metho_0383"/>
<evidence type="ECO:0000313" key="3">
    <source>
        <dbReference type="EMBL" id="AGB48655.1"/>
    </source>
</evidence>
<dbReference type="AlphaFoldDB" id="L0KVD2"/>
<reference evidence="4" key="1">
    <citation type="submission" date="2012-02" db="EMBL/GenBank/DDBJ databases">
        <title>Complete sequence of chromosome of Methanomethylovorans hollandica DSM 15978.</title>
        <authorList>
            <person name="Lucas S."/>
            <person name="Copeland A."/>
            <person name="Lapidus A."/>
            <person name="Glavina del Rio T."/>
            <person name="Dalin E."/>
            <person name="Tice H."/>
            <person name="Bruce D."/>
            <person name="Goodwin L."/>
            <person name="Pitluck S."/>
            <person name="Peters L."/>
            <person name="Mikhailova N."/>
            <person name="Held B."/>
            <person name="Kyrpides N."/>
            <person name="Mavromatis K."/>
            <person name="Ivanova N."/>
            <person name="Brettin T."/>
            <person name="Detter J.C."/>
            <person name="Han C."/>
            <person name="Larimer F."/>
            <person name="Land M."/>
            <person name="Hauser L."/>
            <person name="Markowitz V."/>
            <person name="Cheng J.-F."/>
            <person name="Hugenholtz P."/>
            <person name="Woyke T."/>
            <person name="Wu D."/>
            <person name="Spring S."/>
            <person name="Schroeder M."/>
            <person name="Brambilla E."/>
            <person name="Klenk H.-P."/>
            <person name="Eisen J.A."/>
        </authorList>
    </citation>
    <scope>NUCLEOTIDE SEQUENCE [LARGE SCALE GENOMIC DNA]</scope>
    <source>
        <strain evidence="4">DSM 15978 / NBRC 107637 / DMS1</strain>
    </source>
</reference>
<proteinExistence type="inferred from homology"/>
<dbReference type="Gene3D" id="3.30.110.70">
    <property type="entry name" value="Hypothetical protein apc22750. Chain B"/>
    <property type="match status" value="1"/>
</dbReference>
<organism evidence="3 4">
    <name type="scientific">Methanomethylovorans hollandica (strain DSM 15978 / NBRC 107637 / DMS1)</name>
    <dbReference type="NCBI Taxonomy" id="867904"/>
    <lineage>
        <taxon>Archaea</taxon>
        <taxon>Methanobacteriati</taxon>
        <taxon>Methanobacteriota</taxon>
        <taxon>Stenosarchaea group</taxon>
        <taxon>Methanomicrobia</taxon>
        <taxon>Methanosarcinales</taxon>
        <taxon>Methanosarcinaceae</taxon>
        <taxon>Methanomethylovorans</taxon>
    </lineage>
</organism>
<dbReference type="InterPro" id="IPR002765">
    <property type="entry name" value="UPF0145_YbjQ-like"/>
</dbReference>
<dbReference type="HAMAP" id="MF_00338">
    <property type="entry name" value="UPF0145"/>
    <property type="match status" value="1"/>
</dbReference>
<dbReference type="RefSeq" id="WP_015323824.1">
    <property type="nucleotide sequence ID" value="NC_019977.1"/>
</dbReference>
<comment type="similarity">
    <text evidence="1 2">Belongs to the UPF0145 family.</text>
</comment>
<dbReference type="STRING" id="867904.Metho_0383"/>
<dbReference type="Pfam" id="PF01906">
    <property type="entry name" value="YbjQ_1"/>
    <property type="match status" value="1"/>
</dbReference>
<dbReference type="PANTHER" id="PTHR34068:SF2">
    <property type="entry name" value="UPF0145 PROTEIN SCO3412"/>
    <property type="match status" value="1"/>
</dbReference>
<dbReference type="InterPro" id="IPR035439">
    <property type="entry name" value="UPF0145_dom_sf"/>
</dbReference>
<dbReference type="HOGENOM" id="CLU_117144_1_2_2"/>
<protein>
    <recommendedName>
        <fullName evidence="2">UPF0145 protein Metho_0383</fullName>
    </recommendedName>
</protein>
<dbReference type="Proteomes" id="UP000010866">
    <property type="component" value="Chromosome"/>
</dbReference>
<evidence type="ECO:0000256" key="1">
    <source>
        <dbReference type="ARBA" id="ARBA00010751"/>
    </source>
</evidence>
<gene>
    <name evidence="3" type="ordered locus">Metho_0383</name>
</gene>
<dbReference type="SUPFAM" id="SSF117782">
    <property type="entry name" value="YbjQ-like"/>
    <property type="match status" value="1"/>
</dbReference>
<accession>L0KVD2</accession>
<dbReference type="EMBL" id="CP003362">
    <property type="protein sequence ID" value="AGB48655.1"/>
    <property type="molecule type" value="Genomic_DNA"/>
</dbReference>
<keyword evidence="4" id="KW-1185">Reference proteome</keyword>
<dbReference type="OrthoDB" id="59443at2157"/>
<dbReference type="PANTHER" id="PTHR34068">
    <property type="entry name" value="UPF0145 PROTEIN YBJQ"/>
    <property type="match status" value="1"/>
</dbReference>
<name>L0KVD2_METHD</name>
<evidence type="ECO:0000256" key="2">
    <source>
        <dbReference type="HAMAP-Rule" id="MF_00338"/>
    </source>
</evidence>
<evidence type="ECO:0000313" key="4">
    <source>
        <dbReference type="Proteomes" id="UP000010866"/>
    </source>
</evidence>
<sequence length="105" mass="11258">MLVTTTNVVNGKELEILGVVFGNTVRAKNIGSDIAAGLQNLVGGELKGYSDLLSQSRKESLQRMVEEAEKLDADAVVNIRFTTSQIMAGAAELLAYGTAVKFKRI</sequence>
<dbReference type="GeneID" id="14407489"/>